<dbReference type="GO" id="GO:0045159">
    <property type="term" value="F:myosin II binding"/>
    <property type="evidence" value="ECO:0007669"/>
    <property type="project" value="TreeGrafter"/>
</dbReference>
<keyword evidence="2" id="KW-0268">Exocytosis</keyword>
<dbReference type="GO" id="GO:0005096">
    <property type="term" value="F:GTPase activator activity"/>
    <property type="evidence" value="ECO:0007669"/>
    <property type="project" value="TreeGrafter"/>
</dbReference>
<protein>
    <submittedName>
        <fullName evidence="4">Syntaxin-binding protein 5-like</fullName>
    </submittedName>
</protein>
<dbReference type="GO" id="GO:0005737">
    <property type="term" value="C:cytoplasm"/>
    <property type="evidence" value="ECO:0007669"/>
    <property type="project" value="TreeGrafter"/>
</dbReference>
<feature type="region of interest" description="Disordered" evidence="3">
    <location>
        <begin position="649"/>
        <end position="678"/>
    </location>
</feature>
<gene>
    <name evidence="4" type="ORF">ACMD2_01440</name>
</gene>
<dbReference type="GO" id="GO:0005886">
    <property type="term" value="C:plasma membrane"/>
    <property type="evidence" value="ECO:0007669"/>
    <property type="project" value="TreeGrafter"/>
</dbReference>
<dbReference type="InterPro" id="IPR001680">
    <property type="entry name" value="WD40_rpt"/>
</dbReference>
<dbReference type="InterPro" id="IPR036322">
    <property type="entry name" value="WD40_repeat_dom_sf"/>
</dbReference>
<dbReference type="GO" id="GO:0019905">
    <property type="term" value="F:syntaxin binding"/>
    <property type="evidence" value="ECO:0007669"/>
    <property type="project" value="TreeGrafter"/>
</dbReference>
<organism evidence="4 5">
    <name type="scientific">Ananas comosus</name>
    <name type="common">Pineapple</name>
    <name type="synonym">Ananas ananas</name>
    <dbReference type="NCBI Taxonomy" id="4615"/>
    <lineage>
        <taxon>Eukaryota</taxon>
        <taxon>Viridiplantae</taxon>
        <taxon>Streptophyta</taxon>
        <taxon>Embryophyta</taxon>
        <taxon>Tracheophyta</taxon>
        <taxon>Spermatophyta</taxon>
        <taxon>Magnoliopsida</taxon>
        <taxon>Liliopsida</taxon>
        <taxon>Poales</taxon>
        <taxon>Bromeliaceae</taxon>
        <taxon>Bromelioideae</taxon>
        <taxon>Ananas</taxon>
    </lineage>
</organism>
<feature type="compositionally biased region" description="Polar residues" evidence="3">
    <location>
        <begin position="664"/>
        <end position="674"/>
    </location>
</feature>
<dbReference type="Gene3D" id="2.130.10.10">
    <property type="entry name" value="YVTN repeat-like/Quinoprotein amine dehydrogenase"/>
    <property type="match status" value="3"/>
</dbReference>
<evidence type="ECO:0000313" key="4">
    <source>
        <dbReference type="EMBL" id="OAY74285.1"/>
    </source>
</evidence>
<dbReference type="EMBL" id="LSRQ01002444">
    <property type="protein sequence ID" value="OAY74285.1"/>
    <property type="molecule type" value="Genomic_DNA"/>
</dbReference>
<dbReference type="GO" id="GO:0006887">
    <property type="term" value="P:exocytosis"/>
    <property type="evidence" value="ECO:0007669"/>
    <property type="project" value="UniProtKB-KW"/>
</dbReference>
<evidence type="ECO:0000256" key="2">
    <source>
        <dbReference type="ARBA" id="ARBA00022483"/>
    </source>
</evidence>
<proteinExistence type="inferred from homology"/>
<dbReference type="AlphaFoldDB" id="A0A199VBV7"/>
<dbReference type="SUPFAM" id="SSF50978">
    <property type="entry name" value="WD40 repeat-like"/>
    <property type="match status" value="2"/>
</dbReference>
<dbReference type="Proteomes" id="UP000092600">
    <property type="component" value="Unassembled WGS sequence"/>
</dbReference>
<comment type="caution">
    <text evidence="4">The sequence shown here is derived from an EMBL/GenBank/DDBJ whole genome shotgun (WGS) entry which is preliminary data.</text>
</comment>
<dbReference type="PANTHER" id="PTHR10241:SF25">
    <property type="entry name" value="TOMOSYN, ISOFORM C"/>
    <property type="match status" value="1"/>
</dbReference>
<dbReference type="InterPro" id="IPR015943">
    <property type="entry name" value="WD40/YVTN_repeat-like_dom_sf"/>
</dbReference>
<evidence type="ECO:0000313" key="5">
    <source>
        <dbReference type="Proteomes" id="UP000092600"/>
    </source>
</evidence>
<dbReference type="PANTHER" id="PTHR10241">
    <property type="entry name" value="LETHAL 2 GIANT LARVAE PROTEIN"/>
    <property type="match status" value="1"/>
</dbReference>
<evidence type="ECO:0000256" key="1">
    <source>
        <dbReference type="ARBA" id="ARBA00008070"/>
    </source>
</evidence>
<sequence>MFAKRLLQKALRQLNPQQGHEKLAEMDLQIAVHYGIPYTASDLRYDPIQRLLAIGTLDGRIKIIGGDNIEGLLISPKKVRFKHMEFLHNKGYLVAISNDNEVQVWNLEFRQLFYSLHWEVNITAFAVVQGTCLMYLGDENGLFSVLKFDIDDGKLQRMPYQIPINALTEAAGISSFDPQSIVGILPQPYTSGTRVLIAYEKGLLVLWDISQNQAVAVRGYGALHLKGEDSTNFQNSEENKVLESASENEEEENAIGSLCWASSTGTIVAVGYVNGDIVLWNMSSKPPSLKGKQVDTSPNIIKLELASGNCRLPVIVLHWSAVTKADNEKGGHLFIYGGDDKGSEEVLTVVSLEYSGMDTVRCVSRSNLNLNGSFADMILIPEVGSPEKNNTAALFVLTNPGQLNVYDGHLFSMQKFEGNTDALAEKFPDAVPTIDPRMTVTKLCSLAVERDSSKGLLKKTYARKAVTPTLSWGTKWPLTGGVPSEMSLSEDYGIERLYIAGYQDGSVRIWDATFPVLAPMFLLEGKVPGIEIDSINASVSSLAFCSMTMTLAVGNECGLVRIYKLHEKTGDSSFHFVGESKEEVQIMRHGKGFHFTAAFLVSNSHVQSLQYTNSGEKLAVGFENGQVAMLDMNKLLVMFYVSNTIAGASGKKSSHNLSDKNTDPNEPSKSNNCGEGTMQGIEEHHKSDVTHSSDLLSDPLLLICCENVLRIYSLKSLLQGNGKNIRKVKLAKRCCWSTLFKKIDEITCGLLLVYDTGAIEIRSLPDLEVIAEQSLMSLLRWSFKTNMDKTMSSTDNGQIALVNISLFRTLCFVNGSELAIISLLACENDFRIPDSLPCLHDKVLAAAAEAAINASINQKKKQDTASGILGGIMKGFKGSRTENSIAENILGNSSAEQLEEILSKVPFLEPSTTSSGDPEVDELSIDDIEIDDVEPSQPTYTPSEPNKKNKIGRMLFNFDSVMTGLVVTKFLGLAWAQSFVLDAQDQRSTRLVLS</sequence>
<comment type="similarity">
    <text evidence="1">Belongs to the WD repeat L(2)GL family.</text>
</comment>
<dbReference type="STRING" id="4615.A0A199VBV7"/>
<dbReference type="GO" id="GO:0006893">
    <property type="term" value="P:Golgi to plasma membrane transport"/>
    <property type="evidence" value="ECO:0007669"/>
    <property type="project" value="TreeGrafter"/>
</dbReference>
<accession>A0A199VBV7</accession>
<reference evidence="4 5" key="1">
    <citation type="journal article" date="2016" name="DNA Res.">
        <title>The draft genome of MD-2 pineapple using hybrid error correction of long reads.</title>
        <authorList>
            <person name="Redwan R.M."/>
            <person name="Saidin A."/>
            <person name="Kumar S.V."/>
        </authorList>
    </citation>
    <scope>NUCLEOTIDE SEQUENCE [LARGE SCALE GENOMIC DNA]</scope>
    <source>
        <strain evidence="5">cv. MD2</strain>
        <tissue evidence="4">Leaf</tissue>
    </source>
</reference>
<dbReference type="SMART" id="SM00320">
    <property type="entry name" value="WD40"/>
    <property type="match status" value="6"/>
</dbReference>
<evidence type="ECO:0000256" key="3">
    <source>
        <dbReference type="SAM" id="MobiDB-lite"/>
    </source>
</evidence>
<name>A0A199VBV7_ANACO</name>